<organism evidence="1 2">
    <name type="scientific">Neptunomonas phycophila</name>
    <dbReference type="NCBI Taxonomy" id="1572645"/>
    <lineage>
        <taxon>Bacteria</taxon>
        <taxon>Pseudomonadati</taxon>
        <taxon>Pseudomonadota</taxon>
        <taxon>Gammaproteobacteria</taxon>
        <taxon>Oceanospirillales</taxon>
        <taxon>Oceanospirillaceae</taxon>
        <taxon>Neptunomonas</taxon>
    </lineage>
</organism>
<evidence type="ECO:0000313" key="2">
    <source>
        <dbReference type="Proteomes" id="UP001177341"/>
    </source>
</evidence>
<evidence type="ECO:0000313" key="1">
    <source>
        <dbReference type="EMBL" id="MDP2523078.1"/>
    </source>
</evidence>
<comment type="caution">
    <text evidence="1">The sequence shown here is derived from an EMBL/GenBank/DDBJ whole genome shotgun (WGS) entry which is preliminary data.</text>
</comment>
<name>A0ABT9EVI1_9GAMM</name>
<dbReference type="RefSeq" id="WP_305450785.1">
    <property type="nucleotide sequence ID" value="NZ_JAUYVO010000006.1"/>
</dbReference>
<dbReference type="EMBL" id="JAUYVO010000006">
    <property type="protein sequence ID" value="MDP2523078.1"/>
    <property type="molecule type" value="Genomic_DNA"/>
</dbReference>
<sequence>MERNLRLTVLFVTFFCALMVSNVMADQSKYYFKLRGEGAFVRLYINDSEVLSNLKFGEMNFYQLASQYFKSGKNEVVIDMEPYNHSERNYTFSEDDFYLSLDVSNDNGAIEEVIDLVKLKFDGDKLYQLNKKKDRKEFQASESNTFVLLDDVFISDFQMRYENRVSSPSTKRVRVEFSINDNDLLDPNWIAAKKIDQLKPHDKKRLWDAYAHVYEVIKDDNEGEYKDLMRSVNTHLSHVIGYDVDDFANEFLNKDPLVEPDLNFSPNFKIGMEGDYFVRSSPNNKMFNIIPNPLVYTNDEGEVGLERVFYFCDFGNGFEICHVYSGY</sequence>
<gene>
    <name evidence="1" type="ORF">Q8W30_10905</name>
</gene>
<protein>
    <submittedName>
        <fullName evidence="1">Uncharacterized protein</fullName>
    </submittedName>
</protein>
<dbReference type="Proteomes" id="UP001177341">
    <property type="component" value="Unassembled WGS sequence"/>
</dbReference>
<proteinExistence type="predicted"/>
<reference evidence="1" key="1">
    <citation type="submission" date="2023-07" db="EMBL/GenBank/DDBJ databases">
        <title>Genome content predicts the carbon catabolic preferences of heterotrophic bacteria.</title>
        <authorList>
            <person name="Gralka M."/>
        </authorList>
    </citation>
    <scope>NUCLEOTIDE SEQUENCE</scope>
    <source>
        <strain evidence="1">5G01</strain>
    </source>
</reference>
<keyword evidence="2" id="KW-1185">Reference proteome</keyword>
<accession>A0ABT9EVI1</accession>